<evidence type="ECO:0000313" key="7">
    <source>
        <dbReference type="EMBL" id="TCL58341.1"/>
    </source>
</evidence>
<reference evidence="7 8" key="1">
    <citation type="submission" date="2019-03" db="EMBL/GenBank/DDBJ databases">
        <title>Genomic Encyclopedia of Type Strains, Phase IV (KMG-IV): sequencing the most valuable type-strain genomes for metagenomic binning, comparative biology and taxonomic classification.</title>
        <authorList>
            <person name="Goeker M."/>
        </authorList>
    </citation>
    <scope>NUCLEOTIDE SEQUENCE [LARGE SCALE GENOMIC DNA]</scope>
    <source>
        <strain evidence="7 8">LX-B</strain>
    </source>
</reference>
<comment type="caution">
    <text evidence="7">The sequence shown here is derived from an EMBL/GenBank/DDBJ whole genome shotgun (WGS) entry which is preliminary data.</text>
</comment>
<dbReference type="InterPro" id="IPR050640">
    <property type="entry name" value="Bact_2-comp_sensor_kinase"/>
</dbReference>
<keyword evidence="5" id="KW-0472">Membrane</keyword>
<evidence type="ECO:0000256" key="3">
    <source>
        <dbReference type="ARBA" id="ARBA00022679"/>
    </source>
</evidence>
<dbReference type="GO" id="GO:0000155">
    <property type="term" value="F:phosphorelay sensor kinase activity"/>
    <property type="evidence" value="ECO:0007669"/>
    <property type="project" value="InterPro"/>
</dbReference>
<dbReference type="Pfam" id="PF00672">
    <property type="entry name" value="HAMP"/>
    <property type="match status" value="1"/>
</dbReference>
<dbReference type="SMART" id="SM00387">
    <property type="entry name" value="HATPase_c"/>
    <property type="match status" value="1"/>
</dbReference>
<dbReference type="SUPFAM" id="SSF158472">
    <property type="entry name" value="HAMP domain-like"/>
    <property type="match status" value="1"/>
</dbReference>
<dbReference type="SMART" id="SM00304">
    <property type="entry name" value="HAMP"/>
    <property type="match status" value="1"/>
</dbReference>
<evidence type="ECO:0000256" key="4">
    <source>
        <dbReference type="ARBA" id="ARBA00022777"/>
    </source>
</evidence>
<evidence type="ECO:0000259" key="6">
    <source>
        <dbReference type="PROSITE" id="PS50885"/>
    </source>
</evidence>
<proteinExistence type="predicted"/>
<keyword evidence="5" id="KW-1133">Transmembrane helix</keyword>
<dbReference type="Gene3D" id="6.10.340.10">
    <property type="match status" value="1"/>
</dbReference>
<keyword evidence="3" id="KW-0808">Transferase</keyword>
<dbReference type="GO" id="GO:0016020">
    <property type="term" value="C:membrane"/>
    <property type="evidence" value="ECO:0007669"/>
    <property type="project" value="UniProtKB-SubCell"/>
</dbReference>
<dbReference type="CDD" id="cd06225">
    <property type="entry name" value="HAMP"/>
    <property type="match status" value="1"/>
</dbReference>
<dbReference type="Proteomes" id="UP000295008">
    <property type="component" value="Unassembled WGS sequence"/>
</dbReference>
<dbReference type="PANTHER" id="PTHR34220:SF7">
    <property type="entry name" value="SENSOR HISTIDINE KINASE YPDA"/>
    <property type="match status" value="1"/>
</dbReference>
<sequence length="600" mass="68016">MPKLRSMKIQNRLILSFLLMIIIPTIGIFLMVSKFYERILVEKLNGSVHQMLIQMTNNINNTIYIVTSSSTIICLSDEIERQLAAERGGREDAWRVYQGYRLVAGRLKEIQNSVLNSFNAEMAVLDFAGRVYRVNTYSQLDAAAMGRIRNSGWFRRTVALNGRAYWSNEGRELFPDYPAAAGGVTFARLIKGNRNTGGSGLLVIYIPKTAFWKDTNHGGDRKFGTVWLLDKDRRVISADNPQSYSRSDQLRILDQLGNVDNVRQAVIRVRRVKTIVNSYPIDRANWTFVHLIPYDVVMKEVYRLEKQVYLLQLVLLALLVALSIAIARNLTQPIRQLQRKMIALQHGDFTAQVRIDSCEELNDLGNSFNTMSARMDDLMKKIQAETRMKEMAHLRALQAQINPHFLFNTLNSIKWLATMSGTEHTANMITELGRLLEATLYRDDEMISIAAEIDLLHSYIALQRMRYGEGFRFENRIADGRILNNRIPKFTLQPLVENALIHGIAGLSAGIIILSGELTPAGVMLEIRDNGSGIPPEKLSELLAREDRHQGRFSRIGLKNVHERLRLKFGAPYGITVQSELNEGTAVQVLIPLITEESVS</sequence>
<dbReference type="InterPro" id="IPR003594">
    <property type="entry name" value="HATPase_dom"/>
</dbReference>
<accession>A0A4R1QZC5</accession>
<dbReference type="InterPro" id="IPR036890">
    <property type="entry name" value="HATPase_C_sf"/>
</dbReference>
<comment type="subcellular location">
    <subcellularLocation>
        <location evidence="1">Membrane</location>
    </subcellularLocation>
</comment>
<evidence type="ECO:0000256" key="1">
    <source>
        <dbReference type="ARBA" id="ARBA00004370"/>
    </source>
</evidence>
<dbReference type="Pfam" id="PF02518">
    <property type="entry name" value="HATPase_c"/>
    <property type="match status" value="1"/>
</dbReference>
<dbReference type="PROSITE" id="PS50885">
    <property type="entry name" value="HAMP"/>
    <property type="match status" value="1"/>
</dbReference>
<feature type="domain" description="HAMP" evidence="6">
    <location>
        <begin position="328"/>
        <end position="380"/>
    </location>
</feature>
<keyword evidence="8" id="KW-1185">Reference proteome</keyword>
<gene>
    <name evidence="7" type="ORF">EDC14_104234</name>
</gene>
<evidence type="ECO:0000313" key="8">
    <source>
        <dbReference type="Proteomes" id="UP000295008"/>
    </source>
</evidence>
<dbReference type="SUPFAM" id="SSF55874">
    <property type="entry name" value="ATPase domain of HSP90 chaperone/DNA topoisomerase II/histidine kinase"/>
    <property type="match status" value="1"/>
</dbReference>
<feature type="transmembrane region" description="Helical" evidence="5">
    <location>
        <begin position="12"/>
        <end position="32"/>
    </location>
</feature>
<protein>
    <submittedName>
        <fullName evidence="7">Histidine kinase/DNA gyrase B/HSP90-like ATPase</fullName>
    </submittedName>
</protein>
<dbReference type="RefSeq" id="WP_165908254.1">
    <property type="nucleotide sequence ID" value="NZ_SLUN01000042.1"/>
</dbReference>
<feature type="transmembrane region" description="Helical" evidence="5">
    <location>
        <begin position="309"/>
        <end position="331"/>
    </location>
</feature>
<dbReference type="InterPro" id="IPR010559">
    <property type="entry name" value="Sig_transdc_His_kin_internal"/>
</dbReference>
<keyword evidence="2" id="KW-0597">Phosphoprotein</keyword>
<dbReference type="Pfam" id="PF06580">
    <property type="entry name" value="His_kinase"/>
    <property type="match status" value="1"/>
</dbReference>
<dbReference type="Gene3D" id="3.30.565.10">
    <property type="entry name" value="Histidine kinase-like ATPase, C-terminal domain"/>
    <property type="match status" value="1"/>
</dbReference>
<keyword evidence="4 7" id="KW-0418">Kinase</keyword>
<evidence type="ECO:0000256" key="2">
    <source>
        <dbReference type="ARBA" id="ARBA00022553"/>
    </source>
</evidence>
<dbReference type="InterPro" id="IPR003660">
    <property type="entry name" value="HAMP_dom"/>
</dbReference>
<keyword evidence="5" id="KW-0812">Transmembrane</keyword>
<dbReference type="PANTHER" id="PTHR34220">
    <property type="entry name" value="SENSOR HISTIDINE KINASE YPDA"/>
    <property type="match status" value="1"/>
</dbReference>
<evidence type="ECO:0000256" key="5">
    <source>
        <dbReference type="SAM" id="Phobius"/>
    </source>
</evidence>
<name>A0A4R1QZC5_HYDET</name>
<dbReference type="AlphaFoldDB" id="A0A4R1QZC5"/>
<dbReference type="EMBL" id="SLUN01000042">
    <property type="protein sequence ID" value="TCL58341.1"/>
    <property type="molecule type" value="Genomic_DNA"/>
</dbReference>
<organism evidence="7 8">
    <name type="scientific">Hydrogenispora ethanolica</name>
    <dbReference type="NCBI Taxonomy" id="1082276"/>
    <lineage>
        <taxon>Bacteria</taxon>
        <taxon>Bacillati</taxon>
        <taxon>Bacillota</taxon>
        <taxon>Hydrogenispora</taxon>
    </lineage>
</organism>